<sequence>MKKGTLMFKWTHSEEIYTQASAEQIWAMWEDVATWPCWDHELEWVELPNAFKAEAIGQMKPKKGPKVTFTLDKVIKNVCFSDYTKLPFTRIIFDHEYISSTKSGSSKNKIRHTVTMTGLLSPLFGVLIGSKIKLHLRDAMIEMNRRALTGNKSFS</sequence>
<gene>
    <name evidence="1" type="ORF">NCTC12905_00515</name>
</gene>
<organism evidence="1 2">
    <name type="scientific">Bartonella vinsonii</name>
    <name type="common">Rochalimaea vinsonii</name>
    <dbReference type="NCBI Taxonomy" id="33047"/>
    <lineage>
        <taxon>Bacteria</taxon>
        <taxon>Pseudomonadati</taxon>
        <taxon>Pseudomonadota</taxon>
        <taxon>Alphaproteobacteria</taxon>
        <taxon>Hyphomicrobiales</taxon>
        <taxon>Bartonellaceae</taxon>
        <taxon>Bartonella</taxon>
    </lineage>
</organism>
<name>A0A448V535_BARVI</name>
<protein>
    <recommendedName>
        <fullName evidence="3">Polyketide cyclase / dehydrase and lipid transport</fullName>
    </recommendedName>
</protein>
<dbReference type="EMBL" id="LR134529">
    <property type="protein sequence ID" value="VEJ44872.1"/>
    <property type="molecule type" value="Genomic_DNA"/>
</dbReference>
<dbReference type="AlphaFoldDB" id="A0A448V535"/>
<dbReference type="Proteomes" id="UP000274201">
    <property type="component" value="Chromosome"/>
</dbReference>
<proteinExistence type="predicted"/>
<evidence type="ECO:0000313" key="2">
    <source>
        <dbReference type="Proteomes" id="UP000274201"/>
    </source>
</evidence>
<dbReference type="Gene3D" id="3.30.530.20">
    <property type="match status" value="1"/>
</dbReference>
<evidence type="ECO:0000313" key="1">
    <source>
        <dbReference type="EMBL" id="VEJ44872.1"/>
    </source>
</evidence>
<dbReference type="SUPFAM" id="SSF55961">
    <property type="entry name" value="Bet v1-like"/>
    <property type="match status" value="1"/>
</dbReference>
<reference evidence="1 2" key="1">
    <citation type="submission" date="2018-12" db="EMBL/GenBank/DDBJ databases">
        <authorList>
            <consortium name="Pathogen Informatics"/>
        </authorList>
    </citation>
    <scope>NUCLEOTIDE SEQUENCE [LARGE SCALE GENOMIC DNA]</scope>
    <source>
        <strain evidence="1 2">NCTC12905</strain>
    </source>
</reference>
<accession>A0A448V535</accession>
<evidence type="ECO:0008006" key="3">
    <source>
        <dbReference type="Google" id="ProtNLM"/>
    </source>
</evidence>
<dbReference type="InterPro" id="IPR023393">
    <property type="entry name" value="START-like_dom_sf"/>
</dbReference>